<dbReference type="SUPFAM" id="SSF82185">
    <property type="entry name" value="Histone H3 K4-specific methyltransferase SET7/9 N-terminal domain"/>
    <property type="match status" value="1"/>
</dbReference>
<protein>
    <submittedName>
        <fullName evidence="2">Glucosyltransferase-S</fullName>
    </submittedName>
    <submittedName>
        <fullName evidence="3">Uncharacterized protein DUF3352</fullName>
    </submittedName>
</protein>
<dbReference type="AlphaFoldDB" id="A0A084JXG3"/>
<name>A0A084JXG3_NONUL</name>
<reference evidence="3 5" key="2">
    <citation type="submission" date="2018-03" db="EMBL/GenBank/DDBJ databases">
        <title>Genomic Encyclopedia of Archaeal and Bacterial Type Strains, Phase II (KMG-II): from individual species to whole genera.</title>
        <authorList>
            <person name="Goeker M."/>
        </authorList>
    </citation>
    <scope>NUCLEOTIDE SEQUENCE [LARGE SCALE GENOMIC DNA]</scope>
    <source>
        <strain evidence="3 5">DSM 22727</strain>
    </source>
</reference>
<dbReference type="Pfam" id="PF11832">
    <property type="entry name" value="DUF3352"/>
    <property type="match status" value="1"/>
</dbReference>
<dbReference type="GO" id="GO:0016740">
    <property type="term" value="F:transferase activity"/>
    <property type="evidence" value="ECO:0007669"/>
    <property type="project" value="UniProtKB-KW"/>
</dbReference>
<dbReference type="EMBL" id="JPJI01000026">
    <property type="protein sequence ID" value="KEZ93647.1"/>
    <property type="molecule type" value="Genomic_DNA"/>
</dbReference>
<evidence type="ECO:0000313" key="5">
    <source>
        <dbReference type="Proteomes" id="UP000239997"/>
    </source>
</evidence>
<evidence type="ECO:0000313" key="3">
    <source>
        <dbReference type="EMBL" id="PRX14234.1"/>
    </source>
</evidence>
<keyword evidence="2" id="KW-0808">Transferase</keyword>
<feature type="transmembrane region" description="Helical" evidence="1">
    <location>
        <begin position="7"/>
        <end position="28"/>
    </location>
</feature>
<reference evidence="2 4" key="1">
    <citation type="submission" date="2014-07" db="EMBL/GenBank/DDBJ databases">
        <title>Draft genome sequence of Nonlabens ulvanivorans, an ulvan degrading bacterium.</title>
        <authorList>
            <person name="Kopel M."/>
            <person name="Helbert W."/>
            <person name="Henrissat B."/>
            <person name="Doniger T."/>
            <person name="Banin E."/>
        </authorList>
    </citation>
    <scope>NUCLEOTIDE SEQUENCE [LARGE SCALE GENOMIC DNA]</scope>
    <source>
        <strain evidence="2 4">PLR</strain>
    </source>
</reference>
<dbReference type="Proteomes" id="UP000239997">
    <property type="component" value="Unassembled WGS sequence"/>
</dbReference>
<proteinExistence type="predicted"/>
<dbReference type="OrthoDB" id="671157at2"/>
<sequence>MTLKKIIYIIIIAMIAFLGYQAISFFAIEEDKINSVYLIPSDAIFIMEFDEPLENIETLSTSALWDHLQTNDQIHEMSAKVNALDSLFQQKSDLFNMIGERDVLLSAHMIKRDDYAFLYVVDMDKLSRLGVIKNNINQLLNKDFKVTKRNFKEVEITEITDLESFETLSIAFVKNQMIASYTHSLVEKSIDEYENPQIGRDLQFLEIQKELKKKGLFRLYLNHKQLTSYYKVFSNEPSAIVETLETNFNFSGFNIDEDDDRLLTATGYSSGNEVMDALVKALDDSGTGSIDAIGVLPQETALYMSFGFEDFITLHESFYNLLGEKQPDMAKQYEDGKTRVEEFIDIDLENDFYSWIDDEIAFAKADFPQLNDKDGLAIAFKTKDVDDSNKHLQHIENQIRKTTPVKFQTVEYKGYDIHYLNIKGFFKLILGSLFENIEKPYYTTINEYVVFSNSPITLKLYIDAYESQKTLFTDEYYRDFIDEFSNSSNVFLYVDTNKLAHASQSYLNADSKKELQDNENFFSQFTQLGLELKADGNHFKTKAVIHFDTDYDVEAQRLEKKSEGIPFSVLEIEKEEISKETIFDIPEIFPNDFTANSYVTKFNTGKTEMKVYLKDGIPHGRYKLYYFNGELKISGRFNKGEKTGTWRAYTRDGKLYHKKKF</sequence>
<comment type="caution">
    <text evidence="2">The sequence shown here is derived from an EMBL/GenBank/DDBJ whole genome shotgun (WGS) entry which is preliminary data.</text>
</comment>
<dbReference type="Gene3D" id="2.20.110.10">
    <property type="entry name" value="Histone H3 K4-specific methyltransferase SET7/9 N-terminal domain"/>
    <property type="match status" value="1"/>
</dbReference>
<dbReference type="RefSeq" id="WP_036581202.1">
    <property type="nucleotide sequence ID" value="NZ_JPJI01000026.1"/>
</dbReference>
<organism evidence="2 4">
    <name type="scientific">Nonlabens ulvanivorans</name>
    <name type="common">Persicivirga ulvanivorans</name>
    <dbReference type="NCBI Taxonomy" id="906888"/>
    <lineage>
        <taxon>Bacteria</taxon>
        <taxon>Pseudomonadati</taxon>
        <taxon>Bacteroidota</taxon>
        <taxon>Flavobacteriia</taxon>
        <taxon>Flavobacteriales</taxon>
        <taxon>Flavobacteriaceae</taxon>
        <taxon>Nonlabens</taxon>
    </lineage>
</organism>
<dbReference type="EMBL" id="PVNA01000002">
    <property type="protein sequence ID" value="PRX14234.1"/>
    <property type="molecule type" value="Genomic_DNA"/>
</dbReference>
<dbReference type="Proteomes" id="UP000028531">
    <property type="component" value="Unassembled WGS sequence"/>
</dbReference>
<gene>
    <name evidence="2" type="ORF">IL45_05425</name>
    <name evidence="3" type="ORF">LY02_01264</name>
</gene>
<keyword evidence="5" id="KW-1185">Reference proteome</keyword>
<keyword evidence="1" id="KW-1133">Transmembrane helix</keyword>
<accession>A0A084JXG3</accession>
<keyword evidence="1" id="KW-0472">Membrane</keyword>
<evidence type="ECO:0000313" key="2">
    <source>
        <dbReference type="EMBL" id="KEZ93647.1"/>
    </source>
</evidence>
<evidence type="ECO:0000256" key="1">
    <source>
        <dbReference type="SAM" id="Phobius"/>
    </source>
</evidence>
<dbReference type="InterPro" id="IPR021787">
    <property type="entry name" value="DUF3352"/>
</dbReference>
<evidence type="ECO:0000313" key="4">
    <source>
        <dbReference type="Proteomes" id="UP000028531"/>
    </source>
</evidence>
<keyword evidence="1" id="KW-0812">Transmembrane</keyword>